<proteinExistence type="predicted"/>
<dbReference type="AlphaFoldDB" id="E8QZQ7"/>
<dbReference type="InParanoid" id="E8QZQ7"/>
<name>E8QZQ7_ISOPI</name>
<reference evidence="1 2" key="2">
    <citation type="journal article" date="2011" name="Stand. Genomic Sci.">
        <title>Complete genome sequence of Isosphaera pallida type strain (IS1B).</title>
        <authorList>
            <consortium name="US DOE Joint Genome Institute (JGI-PGF)"/>
            <person name="Goker M."/>
            <person name="Cleland D."/>
            <person name="Saunders E."/>
            <person name="Lapidus A."/>
            <person name="Nolan M."/>
            <person name="Lucas S."/>
            <person name="Hammon N."/>
            <person name="Deshpande S."/>
            <person name="Cheng J.F."/>
            <person name="Tapia R."/>
            <person name="Han C."/>
            <person name="Goodwin L."/>
            <person name="Pitluck S."/>
            <person name="Liolios K."/>
            <person name="Pagani I."/>
            <person name="Ivanova N."/>
            <person name="Mavromatis K."/>
            <person name="Pati A."/>
            <person name="Chen A."/>
            <person name="Palaniappan K."/>
            <person name="Land M."/>
            <person name="Hauser L."/>
            <person name="Chang Y.J."/>
            <person name="Jeffries C.D."/>
            <person name="Detter J.C."/>
            <person name="Beck B."/>
            <person name="Woyke T."/>
            <person name="Bristow J."/>
            <person name="Eisen J.A."/>
            <person name="Markowitz V."/>
            <person name="Hugenholtz P."/>
            <person name="Kyrpides N.C."/>
            <person name="Klenk H.P."/>
        </authorList>
    </citation>
    <scope>NUCLEOTIDE SEQUENCE [LARGE SCALE GENOMIC DNA]</scope>
    <source>
        <strain evidence="2">ATCC 43644 / DSM 9630 / IS1B</strain>
    </source>
</reference>
<organism evidence="1 2">
    <name type="scientific">Isosphaera pallida (strain ATCC 43644 / DSM 9630 / IS1B)</name>
    <dbReference type="NCBI Taxonomy" id="575540"/>
    <lineage>
        <taxon>Bacteria</taxon>
        <taxon>Pseudomonadati</taxon>
        <taxon>Planctomycetota</taxon>
        <taxon>Planctomycetia</taxon>
        <taxon>Isosphaerales</taxon>
        <taxon>Isosphaeraceae</taxon>
        <taxon>Isosphaera</taxon>
    </lineage>
</organism>
<sequence>MTFLYSRALPWIVTVLTVLASMETRIARGELIFEFTPSNAVINVGDTVTVAVELVQTGPTTLLTDEGLDSLGVVLTWTGGPGTPSFVGAAGDILPNSAFDFEIERDVVGNSARLSVAVLFNSTVFPAIGSDRIPLGQFIFQAGAAGSLTTIVASDPNPDPTFDDLVSGAGTVLDSLVFNRPVSERSFTITVNPANGDAGISEPGTLALSLTIVIGGAAIIAQRTAQRRRIIEGVEPAAPMTTA</sequence>
<reference key="1">
    <citation type="submission" date="2010-11" db="EMBL/GenBank/DDBJ databases">
        <title>The complete sequence of chromosome of Isophaera pallida ATCC 43644.</title>
        <authorList>
            <consortium name="US DOE Joint Genome Institute (JGI-PGF)"/>
            <person name="Lucas S."/>
            <person name="Copeland A."/>
            <person name="Lapidus A."/>
            <person name="Bruce D."/>
            <person name="Goodwin L."/>
            <person name="Pitluck S."/>
            <person name="Kyrpides N."/>
            <person name="Mavromatis K."/>
            <person name="Pagani I."/>
            <person name="Ivanova N."/>
            <person name="Saunders E."/>
            <person name="Brettin T."/>
            <person name="Detter J.C."/>
            <person name="Han C."/>
            <person name="Tapia R."/>
            <person name="Land M."/>
            <person name="Hauser L."/>
            <person name="Markowitz V."/>
            <person name="Cheng J.-F."/>
            <person name="Hugenholtz P."/>
            <person name="Woyke T."/>
            <person name="Wu D."/>
            <person name="Eisen J.A."/>
        </authorList>
    </citation>
    <scope>NUCLEOTIDE SEQUENCE</scope>
    <source>
        <strain>ATCC 43644</strain>
    </source>
</reference>
<protein>
    <submittedName>
        <fullName evidence="1">Uncharacterized protein</fullName>
    </submittedName>
</protein>
<dbReference type="KEGG" id="ipa:Isop_1609"/>
<dbReference type="HOGENOM" id="CLU_1141369_0_0_0"/>
<accession>E8QZQ7</accession>
<evidence type="ECO:0000313" key="1">
    <source>
        <dbReference type="EMBL" id="ADV62193.1"/>
    </source>
</evidence>
<dbReference type="Proteomes" id="UP000008631">
    <property type="component" value="Chromosome"/>
</dbReference>
<evidence type="ECO:0000313" key="2">
    <source>
        <dbReference type="Proteomes" id="UP000008631"/>
    </source>
</evidence>
<gene>
    <name evidence="1" type="ordered locus">Isop_1609</name>
</gene>
<keyword evidence="2" id="KW-1185">Reference proteome</keyword>
<dbReference type="EMBL" id="CP002353">
    <property type="protein sequence ID" value="ADV62193.1"/>
    <property type="molecule type" value="Genomic_DNA"/>
</dbReference>